<evidence type="ECO:0000256" key="1">
    <source>
        <dbReference type="SAM" id="SignalP"/>
    </source>
</evidence>
<gene>
    <name evidence="2" type="ORF">OIK42_16025</name>
</gene>
<reference evidence="2 3" key="1">
    <citation type="submission" date="2022-10" db="EMBL/GenBank/DDBJ databases">
        <title>Alteromonas sp. chi3 Genome sequencing.</title>
        <authorList>
            <person name="Park S."/>
        </authorList>
    </citation>
    <scope>NUCLEOTIDE SEQUENCE [LARGE SCALE GENOMIC DNA]</scope>
    <source>
        <strain evidence="3">chi3</strain>
    </source>
</reference>
<dbReference type="EMBL" id="JAQQXP010000002">
    <property type="protein sequence ID" value="MDC8832264.1"/>
    <property type="molecule type" value="Genomic_DNA"/>
</dbReference>
<sequence length="215" mass="23417">MNIFKLSLIAAATSVVLGTTAMADNHKPSDMKDRAWATFSGEVTSVNPDSFMLDYGEGSLLVEVDDGDYDNDAYKLFKGDDVTVTGRIDKNLFADTTLEASGIYVKGLNTTFFSSALDEEDYPLVYTTSYVPMELDTVTLVGNVIYTNDLTDNVTIMMGGDELEVDVSDLGYDPLDDEGWLKIAAGDRIQVSGTLDEGFLDDYELVADTLTKLDG</sequence>
<dbReference type="Proteomes" id="UP001218788">
    <property type="component" value="Unassembled WGS sequence"/>
</dbReference>
<keyword evidence="3" id="KW-1185">Reference proteome</keyword>
<feature type="signal peptide" evidence="1">
    <location>
        <begin position="1"/>
        <end position="23"/>
    </location>
</feature>
<feature type="chain" id="PRO_5045328529" description="NirD/YgiW/YdeI family stress tolerance protein" evidence="1">
    <location>
        <begin position="24"/>
        <end position="215"/>
    </location>
</feature>
<proteinExistence type="predicted"/>
<keyword evidence="1" id="KW-0732">Signal</keyword>
<dbReference type="RefSeq" id="WP_273642066.1">
    <property type="nucleotide sequence ID" value="NZ_JAQQXP010000002.1"/>
</dbReference>
<dbReference type="InterPro" id="IPR036700">
    <property type="entry name" value="BOBF_sf"/>
</dbReference>
<evidence type="ECO:0000313" key="3">
    <source>
        <dbReference type="Proteomes" id="UP001218788"/>
    </source>
</evidence>
<dbReference type="Gene3D" id="2.40.50.200">
    <property type="entry name" value="Bacterial OB-fold"/>
    <property type="match status" value="1"/>
</dbReference>
<dbReference type="SUPFAM" id="SSF101756">
    <property type="entry name" value="Hypothetical protein YgiW"/>
    <property type="match status" value="1"/>
</dbReference>
<comment type="caution">
    <text evidence="2">The sequence shown here is derived from an EMBL/GenBank/DDBJ whole genome shotgun (WGS) entry which is preliminary data.</text>
</comment>
<organism evidence="2 3">
    <name type="scientific">Alteromonas gilva</name>
    <dbReference type="NCBI Taxonomy" id="2987522"/>
    <lineage>
        <taxon>Bacteria</taxon>
        <taxon>Pseudomonadati</taxon>
        <taxon>Pseudomonadota</taxon>
        <taxon>Gammaproteobacteria</taxon>
        <taxon>Alteromonadales</taxon>
        <taxon>Alteromonadaceae</taxon>
        <taxon>Alteromonas/Salinimonas group</taxon>
        <taxon>Alteromonas</taxon>
    </lineage>
</organism>
<protein>
    <recommendedName>
        <fullName evidence="4">NirD/YgiW/YdeI family stress tolerance protein</fullName>
    </recommendedName>
</protein>
<name>A0ABT5L5C3_9ALTE</name>
<evidence type="ECO:0000313" key="2">
    <source>
        <dbReference type="EMBL" id="MDC8832264.1"/>
    </source>
</evidence>
<accession>A0ABT5L5C3</accession>
<evidence type="ECO:0008006" key="4">
    <source>
        <dbReference type="Google" id="ProtNLM"/>
    </source>
</evidence>